<evidence type="ECO:0000313" key="1">
    <source>
        <dbReference type="EMBL" id="KUM46606.1"/>
    </source>
</evidence>
<name>A0A101LWH2_PICGL</name>
<gene>
    <name evidence="1" type="ORF">ABT39_MTgene1708</name>
</gene>
<keyword evidence="1" id="KW-0496">Mitochondrion</keyword>
<protein>
    <submittedName>
        <fullName evidence="1">Uncharacterized protein</fullName>
    </submittedName>
</protein>
<dbReference type="AlphaFoldDB" id="A0A101LWH2"/>
<dbReference type="EMBL" id="LKAM01000011">
    <property type="protein sequence ID" value="KUM46606.1"/>
    <property type="molecule type" value="Genomic_DNA"/>
</dbReference>
<sequence>MRDGLDCHFDLDWLPFDLATRVAWPTIGRRGGGSNNSRKMVYPIIPQIFPPSLNIHPFGKHTYWRIQSFGHRWGILVPLGNLEHYNESKVTITRVTYGLELG</sequence>
<geneLocation type="mitochondrion" evidence="1"/>
<comment type="caution">
    <text evidence="1">The sequence shown here is derived from an EMBL/GenBank/DDBJ whole genome shotgun (WGS) entry which is preliminary data.</text>
</comment>
<reference evidence="1" key="1">
    <citation type="journal article" date="2015" name="Genome Biol. Evol.">
        <title>Organellar Genomes of White Spruce (Picea glauca): Assembly and Annotation.</title>
        <authorList>
            <person name="Jackman S.D."/>
            <person name="Warren R.L."/>
            <person name="Gibb E.A."/>
            <person name="Vandervalk B.P."/>
            <person name="Mohamadi H."/>
            <person name="Chu J."/>
            <person name="Raymond A."/>
            <person name="Pleasance S."/>
            <person name="Coope R."/>
            <person name="Wildung M.R."/>
            <person name="Ritland C.E."/>
            <person name="Bousquet J."/>
            <person name="Jones S.J."/>
            <person name="Bohlmann J."/>
            <person name="Birol I."/>
        </authorList>
    </citation>
    <scope>NUCLEOTIDE SEQUENCE [LARGE SCALE GENOMIC DNA]</scope>
    <source>
        <tissue evidence="1">Flushing bud</tissue>
    </source>
</reference>
<accession>A0A101LWH2</accession>
<proteinExistence type="predicted"/>
<organism evidence="1">
    <name type="scientific">Picea glauca</name>
    <name type="common">White spruce</name>
    <name type="synonym">Pinus glauca</name>
    <dbReference type="NCBI Taxonomy" id="3330"/>
    <lineage>
        <taxon>Eukaryota</taxon>
        <taxon>Viridiplantae</taxon>
        <taxon>Streptophyta</taxon>
        <taxon>Embryophyta</taxon>
        <taxon>Tracheophyta</taxon>
        <taxon>Spermatophyta</taxon>
        <taxon>Pinopsida</taxon>
        <taxon>Pinidae</taxon>
        <taxon>Conifers I</taxon>
        <taxon>Pinales</taxon>
        <taxon>Pinaceae</taxon>
        <taxon>Picea</taxon>
    </lineage>
</organism>